<organism evidence="2 3">
    <name type="scientific">Eumeta variegata</name>
    <name type="common">Bagworm moth</name>
    <name type="synonym">Eumeta japonica</name>
    <dbReference type="NCBI Taxonomy" id="151549"/>
    <lineage>
        <taxon>Eukaryota</taxon>
        <taxon>Metazoa</taxon>
        <taxon>Ecdysozoa</taxon>
        <taxon>Arthropoda</taxon>
        <taxon>Hexapoda</taxon>
        <taxon>Insecta</taxon>
        <taxon>Pterygota</taxon>
        <taxon>Neoptera</taxon>
        <taxon>Endopterygota</taxon>
        <taxon>Lepidoptera</taxon>
        <taxon>Glossata</taxon>
        <taxon>Ditrysia</taxon>
        <taxon>Tineoidea</taxon>
        <taxon>Psychidae</taxon>
        <taxon>Oiketicinae</taxon>
        <taxon>Eumeta</taxon>
    </lineage>
</organism>
<reference evidence="2 3" key="1">
    <citation type="journal article" date="2019" name="Commun. Biol.">
        <title>The bagworm genome reveals a unique fibroin gene that provides high tensile strength.</title>
        <authorList>
            <person name="Kono N."/>
            <person name="Nakamura H."/>
            <person name="Ohtoshi R."/>
            <person name="Tomita M."/>
            <person name="Numata K."/>
            <person name="Arakawa K."/>
        </authorList>
    </citation>
    <scope>NUCLEOTIDE SEQUENCE [LARGE SCALE GENOMIC DNA]</scope>
</reference>
<dbReference type="AlphaFoldDB" id="A0A4C1VZ88"/>
<dbReference type="EMBL" id="BGZK01000439">
    <property type="protein sequence ID" value="GBP43632.1"/>
    <property type="molecule type" value="Genomic_DNA"/>
</dbReference>
<proteinExistence type="predicted"/>
<comment type="caution">
    <text evidence="2">The sequence shown here is derived from an EMBL/GenBank/DDBJ whole genome shotgun (WGS) entry which is preliminary data.</text>
</comment>
<dbReference type="Proteomes" id="UP000299102">
    <property type="component" value="Unassembled WGS sequence"/>
</dbReference>
<protein>
    <submittedName>
        <fullName evidence="2">Uncharacterized protein</fullName>
    </submittedName>
</protein>
<feature type="compositionally biased region" description="Basic and acidic residues" evidence="1">
    <location>
        <begin position="197"/>
        <end position="208"/>
    </location>
</feature>
<name>A0A4C1VZ88_EUMVA</name>
<feature type="region of interest" description="Disordered" evidence="1">
    <location>
        <begin position="173"/>
        <end position="208"/>
    </location>
</feature>
<gene>
    <name evidence="2" type="ORF">EVAR_32198_1</name>
</gene>
<evidence type="ECO:0000313" key="3">
    <source>
        <dbReference type="Proteomes" id="UP000299102"/>
    </source>
</evidence>
<keyword evidence="3" id="KW-1185">Reference proteome</keyword>
<sequence length="208" mass="23391">MDKTSNAFSYDHSRGPTRQTLNLAVANLITGRAGAWKLSSSLEVGCRRPRAVTSFRVCYVTAPARGGRGRPRRGSPVRVHTAPEIWRRTSIIRRSYRGVSPHSTYVLGHHKLLSRALSAVTESRNSVTKIKPNTPHSAYHVARPSVRLTRIYMVRLYEARTNRDELLRNRANTNANPVTSRGSPITSHFRTSSPLSRGDRDWVTARHL</sequence>
<feature type="compositionally biased region" description="Polar residues" evidence="1">
    <location>
        <begin position="173"/>
        <end position="195"/>
    </location>
</feature>
<accession>A0A4C1VZ88</accession>
<evidence type="ECO:0000256" key="1">
    <source>
        <dbReference type="SAM" id="MobiDB-lite"/>
    </source>
</evidence>
<evidence type="ECO:0000313" key="2">
    <source>
        <dbReference type="EMBL" id="GBP43632.1"/>
    </source>
</evidence>